<keyword evidence="14 17" id="KW-0418">Kinase</keyword>
<dbReference type="EC" id="2.7.3.9" evidence="6 17"/>
<dbReference type="InterPro" id="IPR036618">
    <property type="entry name" value="PtsI_HPr-bd_sf"/>
</dbReference>
<evidence type="ECO:0000256" key="12">
    <source>
        <dbReference type="ARBA" id="ARBA00022683"/>
    </source>
</evidence>
<dbReference type="GO" id="GO:0005737">
    <property type="term" value="C:cytoplasm"/>
    <property type="evidence" value="ECO:0007669"/>
    <property type="project" value="UniProtKB-SubCell"/>
</dbReference>
<dbReference type="InParanoid" id="C7Q7V8"/>
<evidence type="ECO:0000256" key="4">
    <source>
        <dbReference type="ARBA" id="ARBA00004496"/>
    </source>
</evidence>
<evidence type="ECO:0000256" key="8">
    <source>
        <dbReference type="ARBA" id="ARBA00022448"/>
    </source>
</evidence>
<dbReference type="InterPro" id="IPR023151">
    <property type="entry name" value="PEP_util_CS"/>
</dbReference>
<dbReference type="PROSITE" id="PS00370">
    <property type="entry name" value="PEP_ENZYMES_PHOS_SITE"/>
    <property type="match status" value="1"/>
</dbReference>
<dbReference type="Pfam" id="PF05524">
    <property type="entry name" value="PEP-utilisers_N"/>
    <property type="match status" value="1"/>
</dbReference>
<evidence type="ECO:0000256" key="16">
    <source>
        <dbReference type="ARBA" id="ARBA00033235"/>
    </source>
</evidence>
<proteinExistence type="inferred from homology"/>
<accession>C7Q7V8</accession>
<evidence type="ECO:0000256" key="7">
    <source>
        <dbReference type="ARBA" id="ARBA00016544"/>
    </source>
</evidence>
<keyword evidence="13 17" id="KW-0479">Metal-binding</keyword>
<dbReference type="eggNOG" id="COG1080">
    <property type="taxonomic scope" value="Bacteria"/>
</dbReference>
<dbReference type="Gene3D" id="3.20.20.60">
    <property type="entry name" value="Phosphoenolpyruvate-binding domains"/>
    <property type="match status" value="1"/>
</dbReference>
<dbReference type="GO" id="GO:0009401">
    <property type="term" value="P:phosphoenolpyruvate-dependent sugar phosphotransferase system"/>
    <property type="evidence" value="ECO:0007669"/>
    <property type="project" value="UniProtKB-KW"/>
</dbReference>
<dbReference type="KEGG" id="cai:Caci_5266"/>
<evidence type="ECO:0000256" key="17">
    <source>
        <dbReference type="PIRNR" id="PIRNR000732"/>
    </source>
</evidence>
<evidence type="ECO:0000259" key="23">
    <source>
        <dbReference type="Pfam" id="PF05524"/>
    </source>
</evidence>
<comment type="function">
    <text evidence="3 17">General (non sugar-specific) component of the phosphoenolpyruvate-dependent sugar phosphotransferase system (sugar PTS). This major carbohydrate active-transport system catalyzes the phosphorylation of incoming sugar substrates concomitantly with their translocation across the cell membrane. Enzyme I transfers the phosphoryl group from phosphoenolpyruvate (PEP) to the phosphoryl carrier protein (HPr).</text>
</comment>
<organism evidence="24 25">
    <name type="scientific">Catenulispora acidiphila (strain DSM 44928 / JCM 14897 / NBRC 102108 / NRRL B-24433 / ID139908)</name>
    <dbReference type="NCBI Taxonomy" id="479433"/>
    <lineage>
        <taxon>Bacteria</taxon>
        <taxon>Bacillati</taxon>
        <taxon>Actinomycetota</taxon>
        <taxon>Actinomycetes</taxon>
        <taxon>Catenulisporales</taxon>
        <taxon>Catenulisporaceae</taxon>
        <taxon>Catenulispora</taxon>
    </lineage>
</organism>
<dbReference type="PANTHER" id="PTHR46244:SF3">
    <property type="entry name" value="PHOSPHOENOLPYRUVATE-PROTEIN PHOSPHOTRANSFERASE"/>
    <property type="match status" value="1"/>
</dbReference>
<evidence type="ECO:0000256" key="9">
    <source>
        <dbReference type="ARBA" id="ARBA00022490"/>
    </source>
</evidence>
<evidence type="ECO:0000313" key="25">
    <source>
        <dbReference type="Proteomes" id="UP000000851"/>
    </source>
</evidence>
<evidence type="ECO:0000256" key="19">
    <source>
        <dbReference type="PIRSR" id="PIRSR000732-2"/>
    </source>
</evidence>
<reference evidence="24 25" key="1">
    <citation type="journal article" date="2009" name="Stand. Genomic Sci.">
        <title>Complete genome sequence of Catenulispora acidiphila type strain (ID 139908).</title>
        <authorList>
            <person name="Copeland A."/>
            <person name="Lapidus A."/>
            <person name="Glavina Del Rio T."/>
            <person name="Nolan M."/>
            <person name="Lucas S."/>
            <person name="Chen F."/>
            <person name="Tice H."/>
            <person name="Cheng J.F."/>
            <person name="Bruce D."/>
            <person name="Goodwin L."/>
            <person name="Pitluck S."/>
            <person name="Mikhailova N."/>
            <person name="Pati A."/>
            <person name="Ivanova N."/>
            <person name="Mavromatis K."/>
            <person name="Chen A."/>
            <person name="Palaniappan K."/>
            <person name="Chain P."/>
            <person name="Land M."/>
            <person name="Hauser L."/>
            <person name="Chang Y.J."/>
            <person name="Jeffries C.D."/>
            <person name="Chertkov O."/>
            <person name="Brettin T."/>
            <person name="Detter J.C."/>
            <person name="Han C."/>
            <person name="Ali Z."/>
            <person name="Tindall B.J."/>
            <person name="Goker M."/>
            <person name="Bristow J."/>
            <person name="Eisen J.A."/>
            <person name="Markowitz V."/>
            <person name="Hugenholtz P."/>
            <person name="Kyrpides N.C."/>
            <person name="Klenk H.P."/>
        </authorList>
    </citation>
    <scope>NUCLEOTIDE SEQUENCE [LARGE SCALE GENOMIC DNA]</scope>
    <source>
        <strain evidence="25">DSM 44928 / JCM 14897 / NBRC 102108 / NRRL B-24433 / ID139908</strain>
    </source>
</reference>
<dbReference type="PIRSF" id="PIRSF000732">
    <property type="entry name" value="PTS_enzyme_I"/>
    <property type="match status" value="1"/>
</dbReference>
<evidence type="ECO:0000256" key="14">
    <source>
        <dbReference type="ARBA" id="ARBA00022777"/>
    </source>
</evidence>
<feature type="domain" description="Phosphotransferase system enzyme I N-terminal" evidence="23">
    <location>
        <begin position="4"/>
        <end position="119"/>
    </location>
</feature>
<dbReference type="InterPro" id="IPR000121">
    <property type="entry name" value="PEP_util_C"/>
</dbReference>
<evidence type="ECO:0000256" key="11">
    <source>
        <dbReference type="ARBA" id="ARBA00022679"/>
    </source>
</evidence>
<feature type="domain" description="PEP-utilising enzyme C-terminal" evidence="22">
    <location>
        <begin position="245"/>
        <end position="509"/>
    </location>
</feature>
<dbReference type="HOGENOM" id="CLU_007308_7_0_11"/>
<dbReference type="GO" id="GO:0016301">
    <property type="term" value="F:kinase activity"/>
    <property type="evidence" value="ECO:0007669"/>
    <property type="project" value="UniProtKB-KW"/>
</dbReference>
<name>C7Q7V8_CATAD</name>
<keyword evidence="12 17" id="KW-0598">Phosphotransferase system</keyword>
<feature type="domain" description="PEP-utilising enzyme mobile" evidence="21">
    <location>
        <begin position="149"/>
        <end position="217"/>
    </location>
</feature>
<comment type="similarity">
    <text evidence="5 17">Belongs to the PEP-utilizing enzyme family.</text>
</comment>
<evidence type="ECO:0000256" key="20">
    <source>
        <dbReference type="PIRSR" id="PIRSR000732-3"/>
    </source>
</evidence>
<dbReference type="InterPro" id="IPR008279">
    <property type="entry name" value="PEP-util_enz_mobile_dom"/>
</dbReference>
<evidence type="ECO:0000256" key="1">
    <source>
        <dbReference type="ARBA" id="ARBA00000683"/>
    </source>
</evidence>
<feature type="binding site" evidence="19">
    <location>
        <position position="277"/>
    </location>
    <ligand>
        <name>phosphoenolpyruvate</name>
        <dbReference type="ChEBI" id="CHEBI:58702"/>
    </ligand>
</feature>
<dbReference type="SUPFAM" id="SSF47831">
    <property type="entry name" value="Enzyme I of the PEP:sugar phosphotransferase system HPr-binding (sub)domain"/>
    <property type="match status" value="1"/>
</dbReference>
<dbReference type="EMBL" id="CP001700">
    <property type="protein sequence ID" value="ACU74125.1"/>
    <property type="molecule type" value="Genomic_DNA"/>
</dbReference>
<dbReference type="OrthoDB" id="9765468at2"/>
<dbReference type="PROSITE" id="PS00742">
    <property type="entry name" value="PEP_ENZYMES_2"/>
    <property type="match status" value="1"/>
</dbReference>
<dbReference type="InterPro" id="IPR024692">
    <property type="entry name" value="PTS_EI"/>
</dbReference>
<dbReference type="Pfam" id="PF02896">
    <property type="entry name" value="PEP-utilizers_C"/>
    <property type="match status" value="1"/>
</dbReference>
<keyword evidence="25" id="KW-1185">Reference proteome</keyword>
<evidence type="ECO:0000256" key="18">
    <source>
        <dbReference type="PIRSR" id="PIRSR000732-1"/>
    </source>
</evidence>
<protein>
    <recommendedName>
        <fullName evidence="7 17">Phosphoenolpyruvate-protein phosphotransferase</fullName>
        <ecNumber evidence="6 17">2.7.3.9</ecNumber>
    </recommendedName>
    <alternativeName>
        <fullName evidence="16 17">Phosphotransferase system, enzyme I</fullName>
    </alternativeName>
</protein>
<keyword evidence="8 17" id="KW-0813">Transport</keyword>
<evidence type="ECO:0000256" key="5">
    <source>
        <dbReference type="ARBA" id="ARBA00007837"/>
    </source>
</evidence>
<evidence type="ECO:0000256" key="10">
    <source>
        <dbReference type="ARBA" id="ARBA00022597"/>
    </source>
</evidence>
<evidence type="ECO:0000259" key="22">
    <source>
        <dbReference type="Pfam" id="PF02896"/>
    </source>
</evidence>
<dbReference type="STRING" id="479433.Caci_5266"/>
<dbReference type="InterPro" id="IPR036637">
    <property type="entry name" value="Phosphohistidine_dom_sf"/>
</dbReference>
<keyword evidence="11 17" id="KW-0808">Transferase</keyword>
<evidence type="ECO:0000313" key="24">
    <source>
        <dbReference type="EMBL" id="ACU74125.1"/>
    </source>
</evidence>
<keyword evidence="15 17" id="KW-0460">Magnesium</keyword>
<gene>
    <name evidence="24" type="ordered locus">Caci_5266</name>
</gene>
<dbReference type="SUPFAM" id="SSF52009">
    <property type="entry name" value="Phosphohistidine domain"/>
    <property type="match status" value="1"/>
</dbReference>
<comment type="subcellular location">
    <subcellularLocation>
        <location evidence="4 17">Cytoplasm</location>
    </subcellularLocation>
</comment>
<dbReference type="NCBIfam" id="TIGR01417">
    <property type="entry name" value="PTS_I_fam"/>
    <property type="match status" value="1"/>
</dbReference>
<comment type="catalytic activity">
    <reaction evidence="1 17">
        <text>L-histidyl-[protein] + phosphoenolpyruvate = N(pros)-phospho-L-histidyl-[protein] + pyruvate</text>
        <dbReference type="Rhea" id="RHEA:23880"/>
        <dbReference type="Rhea" id="RHEA-COMP:9745"/>
        <dbReference type="Rhea" id="RHEA-COMP:9746"/>
        <dbReference type="ChEBI" id="CHEBI:15361"/>
        <dbReference type="ChEBI" id="CHEBI:29979"/>
        <dbReference type="ChEBI" id="CHEBI:58702"/>
        <dbReference type="ChEBI" id="CHEBI:64837"/>
        <dbReference type="EC" id="2.7.3.9"/>
    </reaction>
</comment>
<feature type="active site" description="Tele-phosphohistidine intermediate" evidence="18">
    <location>
        <position position="182"/>
    </location>
</feature>
<feature type="binding site" evidence="20">
    <location>
        <position position="402"/>
    </location>
    <ligand>
        <name>Mg(2+)</name>
        <dbReference type="ChEBI" id="CHEBI:18420"/>
    </ligand>
</feature>
<dbReference type="InterPro" id="IPR015813">
    <property type="entry name" value="Pyrv/PenolPyrv_kinase-like_dom"/>
</dbReference>
<feature type="binding site" evidence="19">
    <location>
        <begin position="425"/>
        <end position="426"/>
    </location>
    <ligand>
        <name>phosphoenolpyruvate</name>
        <dbReference type="ChEBI" id="CHEBI:58702"/>
    </ligand>
</feature>
<evidence type="ECO:0000256" key="3">
    <source>
        <dbReference type="ARBA" id="ARBA00002728"/>
    </source>
</evidence>
<feature type="active site" description="Proton donor" evidence="18">
    <location>
        <position position="473"/>
    </location>
</feature>
<dbReference type="SUPFAM" id="SSF51621">
    <property type="entry name" value="Phosphoenolpyruvate/pyruvate domain"/>
    <property type="match status" value="1"/>
</dbReference>
<dbReference type="InterPro" id="IPR050499">
    <property type="entry name" value="PEP-utilizing_PTS_enzyme"/>
</dbReference>
<dbReference type="Gene3D" id="1.10.274.10">
    <property type="entry name" value="PtsI, HPr-binding domain"/>
    <property type="match status" value="1"/>
</dbReference>
<keyword evidence="9 17" id="KW-0963">Cytoplasm</keyword>
<feature type="binding site" evidence="20">
    <location>
        <position position="426"/>
    </location>
    <ligand>
        <name>Mg(2+)</name>
        <dbReference type="ChEBI" id="CHEBI:18420"/>
    </ligand>
</feature>
<feature type="binding site" evidence="19">
    <location>
        <position position="436"/>
    </location>
    <ligand>
        <name>phosphoenolpyruvate</name>
        <dbReference type="ChEBI" id="CHEBI:58702"/>
    </ligand>
</feature>
<dbReference type="Proteomes" id="UP000000851">
    <property type="component" value="Chromosome"/>
</dbReference>
<keyword evidence="24" id="KW-0670">Pyruvate</keyword>
<dbReference type="InterPro" id="IPR008731">
    <property type="entry name" value="PTS_EIN"/>
</dbReference>
<evidence type="ECO:0000256" key="6">
    <source>
        <dbReference type="ARBA" id="ARBA00012232"/>
    </source>
</evidence>
<dbReference type="GO" id="GO:0046872">
    <property type="term" value="F:metal ion binding"/>
    <property type="evidence" value="ECO:0007669"/>
    <property type="project" value="UniProtKB-KW"/>
</dbReference>
<dbReference type="InterPro" id="IPR006318">
    <property type="entry name" value="PTS_EI-like"/>
</dbReference>
<dbReference type="PRINTS" id="PR01736">
    <property type="entry name" value="PHPHTRNFRASE"/>
</dbReference>
<comment type="cofactor">
    <cofactor evidence="2 17 20">
        <name>Mg(2+)</name>
        <dbReference type="ChEBI" id="CHEBI:18420"/>
    </cofactor>
</comment>
<dbReference type="InterPro" id="IPR040442">
    <property type="entry name" value="Pyrv_kinase-like_dom_sf"/>
</dbReference>
<feature type="binding site" evidence="19">
    <location>
        <position position="313"/>
    </location>
    <ligand>
        <name>phosphoenolpyruvate</name>
        <dbReference type="ChEBI" id="CHEBI:58702"/>
    </ligand>
</feature>
<dbReference type="Gene3D" id="3.50.30.10">
    <property type="entry name" value="Phosphohistidine domain"/>
    <property type="match status" value="1"/>
</dbReference>
<evidence type="ECO:0000256" key="15">
    <source>
        <dbReference type="ARBA" id="ARBA00022842"/>
    </source>
</evidence>
<dbReference type="RefSeq" id="WP_015793854.1">
    <property type="nucleotide sequence ID" value="NC_013131.1"/>
</dbReference>
<sequence length="542" mass="55283">MLLRGVGVSAGTVIGPVVRMTSPAPLPAPRAVTDPAAEVASARHGVAELAADLAARAEHLSGEARDILESLAMIAEDPLLAEDIERRIVGGTDAPHALTEAFDAQADLLRADGGYLAERAADLDDLRDRAVAIVLGRPIPGIPDPGHPFVLVAADLAPADTANLNPDQVLAIVTERGGPTSHTAILARGLGIPAVVAVAGVTAVGDGSVVAVDGAAGTVALGVDPAPAGSVPRARAQANLADLGPCRTQDGHPVSLYLNIGSVKDVRSGAQGVGLLRTEFLFLGRKETPSVAEQRAAYLELFNAFPGTRVVIRTLDAGADKPLPFLALPAEENPALGVRGLRTARLRPEVLDDQLAAIASAAAAASCEVWTMAPMVATPNEAAEFAAQARAHGLEHVGAMIEIPAAALRAARLLEHLDFLSIGTNDLGQYTMAADRQDGRLPDLLDPWQPALLELIALAAEAGGAAGKPVGVCGEAAADPRLAPVLVGLGVTSLSMAAAAVSAVHAALSARTLTQCRDLAAKARDAVDPAAAREAVAEMSRS</sequence>
<evidence type="ECO:0000256" key="13">
    <source>
        <dbReference type="ARBA" id="ARBA00022723"/>
    </source>
</evidence>
<dbReference type="GO" id="GO:0008965">
    <property type="term" value="F:phosphoenolpyruvate-protein phosphotransferase activity"/>
    <property type="evidence" value="ECO:0007669"/>
    <property type="project" value="UniProtKB-EC"/>
</dbReference>
<keyword evidence="10 17" id="KW-0762">Sugar transport</keyword>
<evidence type="ECO:0000259" key="21">
    <source>
        <dbReference type="Pfam" id="PF00391"/>
    </source>
</evidence>
<dbReference type="Pfam" id="PF00391">
    <property type="entry name" value="PEP-utilizers"/>
    <property type="match status" value="1"/>
</dbReference>
<evidence type="ECO:0000256" key="2">
    <source>
        <dbReference type="ARBA" id="ARBA00001946"/>
    </source>
</evidence>
<dbReference type="PANTHER" id="PTHR46244">
    <property type="entry name" value="PHOSPHOENOLPYRUVATE-PROTEIN PHOSPHOTRANSFERASE"/>
    <property type="match status" value="1"/>
</dbReference>
<dbReference type="InterPro" id="IPR018274">
    <property type="entry name" value="PEP_util_AS"/>
</dbReference>
<dbReference type="AlphaFoldDB" id="C7Q7V8"/>